<comment type="caution">
    <text evidence="2">The sequence shown here is derived from an EMBL/GenBank/DDBJ whole genome shotgun (WGS) entry which is preliminary data.</text>
</comment>
<evidence type="ECO:0008006" key="4">
    <source>
        <dbReference type="Google" id="ProtNLM"/>
    </source>
</evidence>
<feature type="chain" id="PRO_5040273080" description="Apple domain-containing protein" evidence="1">
    <location>
        <begin position="21"/>
        <end position="319"/>
    </location>
</feature>
<gene>
    <name evidence="2" type="ORF">PPNO1_LOCUS5404</name>
</gene>
<feature type="signal peptide" evidence="1">
    <location>
        <begin position="1"/>
        <end position="20"/>
    </location>
</feature>
<sequence>MLLINICGRLLLLVVALVAAAPSPRQLEIREPAAAQPPQCSPSLALVLVRALKASQFCTSYLHLTTKTVSKTATTSTAIVTEYIETVVEQNAAPTAYATKVVSSACNCYVTAPTTTIYVQTVVSTAKATSTLSFKTTVTSVVKTITQGPPRPGTSTVFTTVPGATDTVTTTTVVDSTVPGTTTRTEVITPTAFVSGLQFIRTGTYMSYCKPQGYLAVQLAPAALSSEDTFQFCASLCAQTSGCTQIFVGTPNPQNAGEQALCFIGGVAPVAPRHLAARVPELSKTYWTASDISCNQVLVNGVGTWYDRYYGAVATMTEE</sequence>
<evidence type="ECO:0000313" key="2">
    <source>
        <dbReference type="EMBL" id="CAI4215697.1"/>
    </source>
</evidence>
<evidence type="ECO:0000256" key="1">
    <source>
        <dbReference type="SAM" id="SignalP"/>
    </source>
</evidence>
<dbReference type="AlphaFoldDB" id="A0A9P1MBU8"/>
<dbReference type="EMBL" id="CALLCH030000012">
    <property type="protein sequence ID" value="CAI4215697.1"/>
    <property type="molecule type" value="Genomic_DNA"/>
</dbReference>
<reference evidence="2" key="1">
    <citation type="submission" date="2022-11" db="EMBL/GenBank/DDBJ databases">
        <authorList>
            <person name="Scott C."/>
            <person name="Bruce N."/>
        </authorList>
    </citation>
    <scope>NUCLEOTIDE SEQUENCE</scope>
</reference>
<accession>A0A9P1MBU8</accession>
<name>A0A9P1MBU8_9PEZI</name>
<organism evidence="2 3">
    <name type="scientific">Parascedosporium putredinis</name>
    <dbReference type="NCBI Taxonomy" id="1442378"/>
    <lineage>
        <taxon>Eukaryota</taxon>
        <taxon>Fungi</taxon>
        <taxon>Dikarya</taxon>
        <taxon>Ascomycota</taxon>
        <taxon>Pezizomycotina</taxon>
        <taxon>Sordariomycetes</taxon>
        <taxon>Hypocreomycetidae</taxon>
        <taxon>Microascales</taxon>
        <taxon>Microascaceae</taxon>
        <taxon>Parascedosporium</taxon>
    </lineage>
</organism>
<protein>
    <recommendedName>
        <fullName evidence="4">Apple domain-containing protein</fullName>
    </recommendedName>
</protein>
<keyword evidence="1" id="KW-0732">Signal</keyword>
<dbReference type="Proteomes" id="UP000838763">
    <property type="component" value="Unassembled WGS sequence"/>
</dbReference>
<proteinExistence type="predicted"/>
<evidence type="ECO:0000313" key="3">
    <source>
        <dbReference type="Proteomes" id="UP000838763"/>
    </source>
</evidence>
<keyword evidence="3" id="KW-1185">Reference proteome</keyword>